<protein>
    <submittedName>
        <fullName evidence="2">Uncharacterized protein</fullName>
    </submittedName>
</protein>
<name>A0A8T0P1E2_PANVG</name>
<dbReference type="EMBL" id="CM029052">
    <property type="protein sequence ID" value="KAG2555543.1"/>
    <property type="molecule type" value="Genomic_DNA"/>
</dbReference>
<evidence type="ECO:0000313" key="3">
    <source>
        <dbReference type="Proteomes" id="UP000823388"/>
    </source>
</evidence>
<dbReference type="Proteomes" id="UP000823388">
    <property type="component" value="Chromosome 8N"/>
</dbReference>
<accession>A0A8T0P1E2</accession>
<reference evidence="2" key="1">
    <citation type="submission" date="2020-05" db="EMBL/GenBank/DDBJ databases">
        <title>WGS assembly of Panicum virgatum.</title>
        <authorList>
            <person name="Lovell J.T."/>
            <person name="Jenkins J."/>
            <person name="Shu S."/>
            <person name="Juenger T.E."/>
            <person name="Schmutz J."/>
        </authorList>
    </citation>
    <scope>NUCLEOTIDE SEQUENCE</scope>
    <source>
        <strain evidence="2">AP13</strain>
    </source>
</reference>
<comment type="caution">
    <text evidence="2">The sequence shown here is derived from an EMBL/GenBank/DDBJ whole genome shotgun (WGS) entry which is preliminary data.</text>
</comment>
<evidence type="ECO:0000256" key="1">
    <source>
        <dbReference type="SAM" id="MobiDB-lite"/>
    </source>
</evidence>
<sequence>MGLAPGLCSPPSMPASARRHGRPRDGIRRDRPATASARCPASASDAPAGDSTPTSARRHGHPRAELRQDRPAAAPLAAPAALRSASDTPAFDGVRLRGRRRRRREYALAGRPARGRRRRWGRPSEGGRAARGPGSVGGWGQASSIQLASHDRPCMFVTHRQVQIAC</sequence>
<gene>
    <name evidence="2" type="ORF">PVAP13_8NG356102</name>
</gene>
<organism evidence="2 3">
    <name type="scientific">Panicum virgatum</name>
    <name type="common">Blackwell switchgrass</name>
    <dbReference type="NCBI Taxonomy" id="38727"/>
    <lineage>
        <taxon>Eukaryota</taxon>
        <taxon>Viridiplantae</taxon>
        <taxon>Streptophyta</taxon>
        <taxon>Embryophyta</taxon>
        <taxon>Tracheophyta</taxon>
        <taxon>Spermatophyta</taxon>
        <taxon>Magnoliopsida</taxon>
        <taxon>Liliopsida</taxon>
        <taxon>Poales</taxon>
        <taxon>Poaceae</taxon>
        <taxon>PACMAD clade</taxon>
        <taxon>Panicoideae</taxon>
        <taxon>Panicodae</taxon>
        <taxon>Paniceae</taxon>
        <taxon>Panicinae</taxon>
        <taxon>Panicum</taxon>
        <taxon>Panicum sect. Hiantes</taxon>
    </lineage>
</organism>
<dbReference type="AlphaFoldDB" id="A0A8T0P1E2"/>
<feature type="region of interest" description="Disordered" evidence="1">
    <location>
        <begin position="1"/>
        <end position="142"/>
    </location>
</feature>
<evidence type="ECO:0000313" key="2">
    <source>
        <dbReference type="EMBL" id="KAG2555543.1"/>
    </source>
</evidence>
<feature type="compositionally biased region" description="Low complexity" evidence="1">
    <location>
        <begin position="40"/>
        <end position="51"/>
    </location>
</feature>
<keyword evidence="3" id="KW-1185">Reference proteome</keyword>
<feature type="compositionally biased region" description="Basic and acidic residues" evidence="1">
    <location>
        <begin position="23"/>
        <end position="32"/>
    </location>
</feature>
<proteinExistence type="predicted"/>
<feature type="compositionally biased region" description="Low complexity" evidence="1">
    <location>
        <begin position="71"/>
        <end position="86"/>
    </location>
</feature>